<dbReference type="EMBL" id="CP039371">
    <property type="protein sequence ID" value="QCI11584.1"/>
    <property type="molecule type" value="Genomic_DNA"/>
</dbReference>
<gene>
    <name evidence="1" type="ORF">E6B08_09410</name>
</gene>
<dbReference type="AlphaFoldDB" id="A0A4D6X6B4"/>
<protein>
    <recommendedName>
        <fullName evidence="3">Cellulose biosynthesis protein BcsE</fullName>
    </recommendedName>
</protein>
<name>A0A4D6X6B4_PSEPU</name>
<evidence type="ECO:0000313" key="2">
    <source>
        <dbReference type="Proteomes" id="UP000298551"/>
    </source>
</evidence>
<proteinExistence type="predicted"/>
<evidence type="ECO:0008006" key="3">
    <source>
        <dbReference type="Google" id="ProtNLM"/>
    </source>
</evidence>
<reference evidence="2" key="1">
    <citation type="submission" date="2019-04" db="EMBL/GenBank/DDBJ databases">
        <title>Genome sequence of Pseudomonas putida 1290, an auxin catabolizing strain.</title>
        <authorList>
            <person name="Laird T.S."/>
            <person name="Leveau J.H.J."/>
        </authorList>
    </citation>
    <scope>NUCLEOTIDE SEQUENCE [LARGE SCALE GENOMIC DNA]</scope>
    <source>
        <strain evidence="2">1290</strain>
    </source>
</reference>
<dbReference type="RefSeq" id="WP_136913754.1">
    <property type="nucleotide sequence ID" value="NZ_CP039371.1"/>
</dbReference>
<dbReference type="Pfam" id="PF10995">
    <property type="entry name" value="CBP_BcsE"/>
    <property type="match status" value="1"/>
</dbReference>
<dbReference type="OrthoDB" id="5840260at2"/>
<organism evidence="1 2">
    <name type="scientific">Pseudomonas putida</name>
    <name type="common">Arthrobacter siderocapsulatus</name>
    <dbReference type="NCBI Taxonomy" id="303"/>
    <lineage>
        <taxon>Bacteria</taxon>
        <taxon>Pseudomonadati</taxon>
        <taxon>Pseudomonadota</taxon>
        <taxon>Gammaproteobacteria</taxon>
        <taxon>Pseudomonadales</taxon>
        <taxon>Pseudomonadaceae</taxon>
        <taxon>Pseudomonas</taxon>
    </lineage>
</organism>
<accession>A0A4D6X6B4</accession>
<dbReference type="GO" id="GO:0035438">
    <property type="term" value="F:cyclic-di-GMP binding"/>
    <property type="evidence" value="ECO:0007669"/>
    <property type="project" value="InterPro"/>
</dbReference>
<dbReference type="Proteomes" id="UP000298551">
    <property type="component" value="Chromosome"/>
</dbReference>
<evidence type="ECO:0000313" key="1">
    <source>
        <dbReference type="EMBL" id="QCI11584.1"/>
    </source>
</evidence>
<dbReference type="InterPro" id="IPR017745">
    <property type="entry name" value="BcsE"/>
</dbReference>
<sequence>MFASTLAVPGLPERQAGMRVGGLYWLTCETQETADRLSRQVLAAQPVSVRAVLVNAAGSARDLVAAIDPAQGPGRLGLFDLKPQDPVPMILALLKDVPRVRGGNRALWVVRVSLKGWDEMVAESLATWCRRAQAWLARVQSTLLVVGDQPPPALFDMLLRYNDSVSGVGQIYITQGARHLLQHFWSNEAGVNGPHDYLMPLEGDNLRAMEVPQAEDVPPTADDQRLVLAQAAALGGEPRPTKFWQLFEEDDAFIERALQAQVATVVFALTSNGQVPALASELYRLRKHCGRSLKLLVREMLPTLRQNDEQLLLANGANLVVPAGTAFLRFLTLLRSIQGHHWRRDLADEPSAVLQRLRPLPVRGAVSPKAFAAAVKKMTDNTAGTEVRNQLLRLKPLPALQGEQLMQQLALRRNGDIACVAGGQLYLFLFACSEAALDAALRNVLRLPWQELLAGFDILTPYSVLPGKQFLSDRAPAERLPPAPAQDDEENAKAVFQALRPTPARLDSLEVRR</sequence>